<protein>
    <submittedName>
        <fullName evidence="1">Uncharacterized protein</fullName>
    </submittedName>
</protein>
<dbReference type="Proteomes" id="UP001055879">
    <property type="component" value="Linkage Group LG03"/>
</dbReference>
<accession>A0ACB9DPJ8</accession>
<gene>
    <name evidence="1" type="ORF">L6452_11568</name>
</gene>
<reference evidence="1 2" key="2">
    <citation type="journal article" date="2022" name="Mol. Ecol. Resour.">
        <title>The genomes of chicory, endive, great burdock and yacon provide insights into Asteraceae paleo-polyploidization history and plant inulin production.</title>
        <authorList>
            <person name="Fan W."/>
            <person name="Wang S."/>
            <person name="Wang H."/>
            <person name="Wang A."/>
            <person name="Jiang F."/>
            <person name="Liu H."/>
            <person name="Zhao H."/>
            <person name="Xu D."/>
            <person name="Zhang Y."/>
        </authorList>
    </citation>
    <scope>NUCLEOTIDE SEQUENCE [LARGE SCALE GENOMIC DNA]</scope>
    <source>
        <strain evidence="2">cv. Niubang</strain>
    </source>
</reference>
<organism evidence="1 2">
    <name type="scientific">Arctium lappa</name>
    <name type="common">Greater burdock</name>
    <name type="synonym">Lappa major</name>
    <dbReference type="NCBI Taxonomy" id="4217"/>
    <lineage>
        <taxon>Eukaryota</taxon>
        <taxon>Viridiplantae</taxon>
        <taxon>Streptophyta</taxon>
        <taxon>Embryophyta</taxon>
        <taxon>Tracheophyta</taxon>
        <taxon>Spermatophyta</taxon>
        <taxon>Magnoliopsida</taxon>
        <taxon>eudicotyledons</taxon>
        <taxon>Gunneridae</taxon>
        <taxon>Pentapetalae</taxon>
        <taxon>asterids</taxon>
        <taxon>campanulids</taxon>
        <taxon>Asterales</taxon>
        <taxon>Asteraceae</taxon>
        <taxon>Carduoideae</taxon>
        <taxon>Cardueae</taxon>
        <taxon>Arctiinae</taxon>
        <taxon>Arctium</taxon>
    </lineage>
</organism>
<sequence>MVISSTLLFPPPSSLFVTAMSILSCVSLANGGYMETKGKHMQYSKFFNVVAASKKPKDHEIKLPSRNGMLIAYTPALLAALSSSAIFPYRDLRIVMLVSVLTIHFFKRVFEVLFVHKYSGSMVLDAAISIGSSYTISTMTMIYDQYLSHDEFREPAIDLKYVGVALFLIGIVGSFYHHNILSNLRKKGDREYRIPKGGLFDLVICPHYLFEIVEFVGISCIGQTTYTFSFTLGTMLYLMGRSYATREWYRSKFGEKFHKDVKALIPYTF</sequence>
<comment type="caution">
    <text evidence="1">The sequence shown here is derived from an EMBL/GenBank/DDBJ whole genome shotgun (WGS) entry which is preliminary data.</text>
</comment>
<proteinExistence type="predicted"/>
<keyword evidence="2" id="KW-1185">Reference proteome</keyword>
<dbReference type="EMBL" id="CM042049">
    <property type="protein sequence ID" value="KAI3748477.1"/>
    <property type="molecule type" value="Genomic_DNA"/>
</dbReference>
<evidence type="ECO:0000313" key="2">
    <source>
        <dbReference type="Proteomes" id="UP001055879"/>
    </source>
</evidence>
<reference evidence="2" key="1">
    <citation type="journal article" date="2022" name="Mol. Ecol. Resour.">
        <title>The genomes of chicory, endive, great burdock and yacon provide insights into Asteraceae palaeo-polyploidization history and plant inulin production.</title>
        <authorList>
            <person name="Fan W."/>
            <person name="Wang S."/>
            <person name="Wang H."/>
            <person name="Wang A."/>
            <person name="Jiang F."/>
            <person name="Liu H."/>
            <person name="Zhao H."/>
            <person name="Xu D."/>
            <person name="Zhang Y."/>
        </authorList>
    </citation>
    <scope>NUCLEOTIDE SEQUENCE [LARGE SCALE GENOMIC DNA]</scope>
    <source>
        <strain evidence="2">cv. Niubang</strain>
    </source>
</reference>
<name>A0ACB9DPJ8_ARCLA</name>
<evidence type="ECO:0000313" key="1">
    <source>
        <dbReference type="EMBL" id="KAI3748477.1"/>
    </source>
</evidence>